<dbReference type="PANTHER" id="PTHR43344:SF2">
    <property type="entry name" value="PHOSPHOSERINE PHOSPHATASE"/>
    <property type="match status" value="1"/>
</dbReference>
<keyword evidence="8" id="KW-0460">Magnesium</keyword>
<evidence type="ECO:0000313" key="13">
    <source>
        <dbReference type="Proteomes" id="UP000247612"/>
    </source>
</evidence>
<dbReference type="GO" id="GO:0005737">
    <property type="term" value="C:cytoplasm"/>
    <property type="evidence" value="ECO:0007669"/>
    <property type="project" value="TreeGrafter"/>
</dbReference>
<sequence>MKRTAAFFDIDGTIYREGLITELFKKFVTHELVDQTRWHDDVRPVFMKWDRRQGEYDDYLMKMTDIFKETIVGLSEEHVKFIAAKVIEQKGDRVYTFTRDEILMHRRLGHLVIAISGSPYELVSEMAAKYAFDDFRGTVYKTDEKGCYTGEIIPMWDSRSKQKAIQQLCSEYDLDLNECYAYGDTTGDFTMFQHVGHPYAINPTRELLNRIMNDPEVKAKIQVIVERKDVVYEMDIHNMKLR</sequence>
<comment type="pathway">
    <text evidence="2">Amino-acid biosynthesis; L-serine biosynthesis; L-serine from 3-phospho-D-glycerate: step 3/3.</text>
</comment>
<dbReference type="EC" id="3.1.3.3" evidence="4"/>
<evidence type="ECO:0000256" key="2">
    <source>
        <dbReference type="ARBA" id="ARBA00005135"/>
    </source>
</evidence>
<evidence type="ECO:0000256" key="11">
    <source>
        <dbReference type="ARBA" id="ARBA00048523"/>
    </source>
</evidence>
<dbReference type="Proteomes" id="UP000247612">
    <property type="component" value="Unassembled WGS sequence"/>
</dbReference>
<keyword evidence="13" id="KW-1185">Reference proteome</keyword>
<dbReference type="OrthoDB" id="9794212at2"/>
<evidence type="ECO:0000256" key="7">
    <source>
        <dbReference type="ARBA" id="ARBA00022801"/>
    </source>
</evidence>
<dbReference type="CDD" id="cd02612">
    <property type="entry name" value="HAD_PGPPase"/>
    <property type="match status" value="1"/>
</dbReference>
<evidence type="ECO:0000256" key="6">
    <source>
        <dbReference type="ARBA" id="ARBA00022723"/>
    </source>
</evidence>
<comment type="catalytic activity">
    <reaction evidence="11">
        <text>O-phospho-D-serine + H2O = D-serine + phosphate</text>
        <dbReference type="Rhea" id="RHEA:24873"/>
        <dbReference type="ChEBI" id="CHEBI:15377"/>
        <dbReference type="ChEBI" id="CHEBI:35247"/>
        <dbReference type="ChEBI" id="CHEBI:43474"/>
        <dbReference type="ChEBI" id="CHEBI:58680"/>
        <dbReference type="EC" id="3.1.3.3"/>
    </reaction>
</comment>
<evidence type="ECO:0000313" key="12">
    <source>
        <dbReference type="EMBL" id="PXX77498.1"/>
    </source>
</evidence>
<dbReference type="PANTHER" id="PTHR43344">
    <property type="entry name" value="PHOSPHOSERINE PHOSPHATASE"/>
    <property type="match status" value="1"/>
</dbReference>
<evidence type="ECO:0000256" key="9">
    <source>
        <dbReference type="ARBA" id="ARBA00023299"/>
    </source>
</evidence>
<dbReference type="GO" id="GO:0000287">
    <property type="term" value="F:magnesium ion binding"/>
    <property type="evidence" value="ECO:0007669"/>
    <property type="project" value="TreeGrafter"/>
</dbReference>
<reference evidence="12 13" key="1">
    <citation type="submission" date="2018-05" db="EMBL/GenBank/DDBJ databases">
        <title>Genomic Encyclopedia of Type Strains, Phase IV (KMG-IV): sequencing the most valuable type-strain genomes for metagenomic binning, comparative biology and taxonomic classification.</title>
        <authorList>
            <person name="Goeker M."/>
        </authorList>
    </citation>
    <scope>NUCLEOTIDE SEQUENCE [LARGE SCALE GENOMIC DNA]</scope>
    <source>
        <strain evidence="12 13">JC118</strain>
    </source>
</reference>
<dbReference type="AlphaFoldDB" id="A0A318KLF2"/>
<comment type="similarity">
    <text evidence="3">Belongs to the HAD-like hydrolase superfamily. SerB family.</text>
</comment>
<comment type="cofactor">
    <cofactor evidence="1">
        <name>Mg(2+)</name>
        <dbReference type="ChEBI" id="CHEBI:18420"/>
    </cofactor>
</comment>
<evidence type="ECO:0000256" key="10">
    <source>
        <dbReference type="ARBA" id="ARBA00048138"/>
    </source>
</evidence>
<dbReference type="Gene3D" id="1.20.1440.100">
    <property type="entry name" value="SG protein - dephosphorylation function"/>
    <property type="match status" value="1"/>
</dbReference>
<dbReference type="NCBIfam" id="TIGR01490">
    <property type="entry name" value="HAD-SF-IB-hyp1"/>
    <property type="match status" value="1"/>
</dbReference>
<keyword evidence="9" id="KW-0718">Serine biosynthesis</keyword>
<name>A0A318KLF2_9FIRM</name>
<dbReference type="STRING" id="1034346.GCA_000313565_01325"/>
<dbReference type="InterPro" id="IPR023214">
    <property type="entry name" value="HAD_sf"/>
</dbReference>
<dbReference type="NCBIfam" id="TIGR01488">
    <property type="entry name" value="HAD-SF-IB"/>
    <property type="match status" value="1"/>
</dbReference>
<keyword evidence="7 12" id="KW-0378">Hydrolase</keyword>
<evidence type="ECO:0000256" key="3">
    <source>
        <dbReference type="ARBA" id="ARBA00009184"/>
    </source>
</evidence>
<comment type="catalytic activity">
    <reaction evidence="10">
        <text>O-phospho-L-serine + H2O = L-serine + phosphate</text>
        <dbReference type="Rhea" id="RHEA:21208"/>
        <dbReference type="ChEBI" id="CHEBI:15377"/>
        <dbReference type="ChEBI" id="CHEBI:33384"/>
        <dbReference type="ChEBI" id="CHEBI:43474"/>
        <dbReference type="ChEBI" id="CHEBI:57524"/>
        <dbReference type="EC" id="3.1.3.3"/>
    </reaction>
</comment>
<dbReference type="InterPro" id="IPR036412">
    <property type="entry name" value="HAD-like_sf"/>
</dbReference>
<evidence type="ECO:0000256" key="8">
    <source>
        <dbReference type="ARBA" id="ARBA00022842"/>
    </source>
</evidence>
<protein>
    <recommendedName>
        <fullName evidence="4">phosphoserine phosphatase</fullName>
        <ecNumber evidence="4">3.1.3.3</ecNumber>
    </recommendedName>
</protein>
<evidence type="ECO:0000256" key="4">
    <source>
        <dbReference type="ARBA" id="ARBA00012640"/>
    </source>
</evidence>
<dbReference type="SUPFAM" id="SSF56784">
    <property type="entry name" value="HAD-like"/>
    <property type="match status" value="1"/>
</dbReference>
<organism evidence="12 13">
    <name type="scientific">Dielma fastidiosa</name>
    <dbReference type="NCBI Taxonomy" id="1034346"/>
    <lineage>
        <taxon>Bacteria</taxon>
        <taxon>Bacillati</taxon>
        <taxon>Bacillota</taxon>
        <taxon>Erysipelotrichia</taxon>
        <taxon>Erysipelotrichales</taxon>
        <taxon>Erysipelotrichaceae</taxon>
        <taxon>Dielma</taxon>
    </lineage>
</organism>
<keyword evidence="5" id="KW-0028">Amino-acid biosynthesis</keyword>
<evidence type="ECO:0000256" key="5">
    <source>
        <dbReference type="ARBA" id="ARBA00022605"/>
    </source>
</evidence>
<comment type="caution">
    <text evidence="12">The sequence shown here is derived from an EMBL/GenBank/DDBJ whole genome shotgun (WGS) entry which is preliminary data.</text>
</comment>
<dbReference type="RefSeq" id="WP_022937633.1">
    <property type="nucleotide sequence ID" value="NZ_CABKRQ010000003.1"/>
</dbReference>
<proteinExistence type="inferred from homology"/>
<dbReference type="EMBL" id="QJKH01000010">
    <property type="protein sequence ID" value="PXX77498.1"/>
    <property type="molecule type" value="Genomic_DNA"/>
</dbReference>
<dbReference type="InterPro" id="IPR050582">
    <property type="entry name" value="HAD-like_SerB"/>
</dbReference>
<evidence type="ECO:0000256" key="1">
    <source>
        <dbReference type="ARBA" id="ARBA00001946"/>
    </source>
</evidence>
<accession>A0A318KLF2</accession>
<dbReference type="GO" id="GO:0036424">
    <property type="term" value="F:L-phosphoserine phosphatase activity"/>
    <property type="evidence" value="ECO:0007669"/>
    <property type="project" value="TreeGrafter"/>
</dbReference>
<dbReference type="Gene3D" id="3.40.50.1000">
    <property type="entry name" value="HAD superfamily/HAD-like"/>
    <property type="match status" value="1"/>
</dbReference>
<dbReference type="GO" id="GO:0006564">
    <property type="term" value="P:L-serine biosynthetic process"/>
    <property type="evidence" value="ECO:0007669"/>
    <property type="project" value="UniProtKB-KW"/>
</dbReference>
<gene>
    <name evidence="12" type="ORF">DES51_11044</name>
</gene>
<keyword evidence="6" id="KW-0479">Metal-binding</keyword>
<dbReference type="InterPro" id="IPR006385">
    <property type="entry name" value="HAD_hydro_SerB1"/>
</dbReference>
<dbReference type="Pfam" id="PF12710">
    <property type="entry name" value="HAD"/>
    <property type="match status" value="1"/>
</dbReference>